<sequence length="82" mass="8901">MKKAALTFGLFSLVMVATSFANPTKSDTNKGILNTLVDTDGSGATGKQKKGDYYPGNNQIDNKGELKFDRVNQSVRTDKKVD</sequence>
<keyword evidence="4" id="KW-1185">Reference proteome</keyword>
<feature type="region of interest" description="Disordered" evidence="1">
    <location>
        <begin position="38"/>
        <end position="59"/>
    </location>
</feature>
<name>A0A1M7DCL9_9FLAO</name>
<evidence type="ECO:0000256" key="2">
    <source>
        <dbReference type="SAM" id="SignalP"/>
    </source>
</evidence>
<accession>A0A1M7DCL9</accession>
<reference evidence="4" key="1">
    <citation type="submission" date="2016-11" db="EMBL/GenBank/DDBJ databases">
        <authorList>
            <person name="Varghese N."/>
            <person name="Submissions S."/>
        </authorList>
    </citation>
    <scope>NUCLEOTIDE SEQUENCE [LARGE SCALE GENOMIC DNA]</scope>
    <source>
        <strain evidence="4">DSM 24724</strain>
    </source>
</reference>
<organism evidence="3 4">
    <name type="scientific">Flavobacterium chilense</name>
    <dbReference type="NCBI Taxonomy" id="946677"/>
    <lineage>
        <taxon>Bacteria</taxon>
        <taxon>Pseudomonadati</taxon>
        <taxon>Bacteroidota</taxon>
        <taxon>Flavobacteriia</taxon>
        <taxon>Flavobacteriales</taxon>
        <taxon>Flavobacteriaceae</taxon>
        <taxon>Flavobacterium</taxon>
    </lineage>
</organism>
<evidence type="ECO:0000313" key="3">
    <source>
        <dbReference type="EMBL" id="SHL77168.1"/>
    </source>
</evidence>
<feature type="chain" id="PRO_5013178395" evidence="2">
    <location>
        <begin position="22"/>
        <end position="82"/>
    </location>
</feature>
<dbReference type="STRING" id="946677.SAMN05444484_102522"/>
<protein>
    <submittedName>
        <fullName evidence="3">Uncharacterized protein</fullName>
    </submittedName>
</protein>
<gene>
    <name evidence="3" type="ORF">SAMN05444484_102522</name>
</gene>
<dbReference type="EMBL" id="FRBT01000002">
    <property type="protein sequence ID" value="SHL77168.1"/>
    <property type="molecule type" value="Genomic_DNA"/>
</dbReference>
<evidence type="ECO:0000256" key="1">
    <source>
        <dbReference type="SAM" id="MobiDB-lite"/>
    </source>
</evidence>
<proteinExistence type="predicted"/>
<keyword evidence="2" id="KW-0732">Signal</keyword>
<evidence type="ECO:0000313" key="4">
    <source>
        <dbReference type="Proteomes" id="UP000184028"/>
    </source>
</evidence>
<dbReference type="Proteomes" id="UP000184028">
    <property type="component" value="Unassembled WGS sequence"/>
</dbReference>
<feature type="signal peptide" evidence="2">
    <location>
        <begin position="1"/>
        <end position="21"/>
    </location>
</feature>
<dbReference type="AlphaFoldDB" id="A0A1M7DCL9"/>